<evidence type="ECO:0000313" key="1">
    <source>
        <dbReference type="EMBL" id="KAJ8059402.1"/>
    </source>
</evidence>
<sequence length="119" mass="13938">MMVHVVVLKCSLCRYNPNEMQWTGTFHTVFRNYEDGTITLTHKIYIPHPYCSFGAINCTFGTPPTLREMRIQFRLCRLKLQSRGAHLIHPVCLETLQNLLGQNMSAEQLFIAYRYLEQE</sequence>
<keyword evidence="2" id="KW-1185">Reference proteome</keyword>
<comment type="caution">
    <text evidence="1">The sequence shown here is derived from an EMBL/GenBank/DDBJ whole genome shotgun (WGS) entry which is preliminary data.</text>
</comment>
<evidence type="ECO:0000313" key="2">
    <source>
        <dbReference type="Proteomes" id="UP001152300"/>
    </source>
</evidence>
<dbReference type="AlphaFoldDB" id="A0A9X0DF77"/>
<protein>
    <submittedName>
        <fullName evidence="1">Uncharacterized protein</fullName>
    </submittedName>
</protein>
<dbReference type="Proteomes" id="UP001152300">
    <property type="component" value="Unassembled WGS sequence"/>
</dbReference>
<proteinExistence type="predicted"/>
<dbReference type="EMBL" id="JAPEIS010000015">
    <property type="protein sequence ID" value="KAJ8059402.1"/>
    <property type="molecule type" value="Genomic_DNA"/>
</dbReference>
<dbReference type="OrthoDB" id="4507445at2759"/>
<name>A0A9X0DF77_9HELO</name>
<organism evidence="1 2">
    <name type="scientific">Sclerotinia nivalis</name>
    <dbReference type="NCBI Taxonomy" id="352851"/>
    <lineage>
        <taxon>Eukaryota</taxon>
        <taxon>Fungi</taxon>
        <taxon>Dikarya</taxon>
        <taxon>Ascomycota</taxon>
        <taxon>Pezizomycotina</taxon>
        <taxon>Leotiomycetes</taxon>
        <taxon>Helotiales</taxon>
        <taxon>Sclerotiniaceae</taxon>
        <taxon>Sclerotinia</taxon>
    </lineage>
</organism>
<gene>
    <name evidence="1" type="ORF">OCU04_012349</name>
</gene>
<reference evidence="1" key="1">
    <citation type="submission" date="2022-11" db="EMBL/GenBank/DDBJ databases">
        <title>Genome Resource of Sclerotinia nivalis Strain SnTB1, a Plant Pathogen Isolated from American Ginseng.</title>
        <authorList>
            <person name="Fan S."/>
        </authorList>
    </citation>
    <scope>NUCLEOTIDE SEQUENCE</scope>
    <source>
        <strain evidence="1">SnTB1</strain>
    </source>
</reference>
<accession>A0A9X0DF77</accession>